<feature type="compositionally biased region" description="Pro residues" evidence="1">
    <location>
        <begin position="477"/>
        <end position="493"/>
    </location>
</feature>
<comment type="caution">
    <text evidence="2">The sequence shown here is derived from an EMBL/GenBank/DDBJ whole genome shotgun (WGS) entry which is preliminary data.</text>
</comment>
<dbReference type="Proteomes" id="UP000468735">
    <property type="component" value="Unassembled WGS sequence"/>
</dbReference>
<protein>
    <recommendedName>
        <fullName evidence="4">Phage portal protein</fullName>
    </recommendedName>
</protein>
<name>A0A6H9YXG6_9ACTN</name>
<keyword evidence="3" id="KW-1185">Reference proteome</keyword>
<evidence type="ECO:0000313" key="2">
    <source>
        <dbReference type="EMBL" id="KAB2344872.1"/>
    </source>
</evidence>
<dbReference type="EMBL" id="WBMT01000015">
    <property type="protein sequence ID" value="KAB2344872.1"/>
    <property type="molecule type" value="Genomic_DNA"/>
</dbReference>
<dbReference type="AlphaFoldDB" id="A0A6H9YXG6"/>
<dbReference type="InterPro" id="IPR021145">
    <property type="entry name" value="Portal_protein_SPP1_Gp6-like"/>
</dbReference>
<dbReference type="Pfam" id="PF05133">
    <property type="entry name" value="SPP1_portal"/>
    <property type="match status" value="1"/>
</dbReference>
<feature type="region of interest" description="Disordered" evidence="1">
    <location>
        <begin position="472"/>
        <end position="493"/>
    </location>
</feature>
<evidence type="ECO:0000256" key="1">
    <source>
        <dbReference type="SAM" id="MobiDB-lite"/>
    </source>
</evidence>
<sequence>MAWPPPALKSVFDKFTEWSAWYAGDPDALAAAYTSAPPPESGWFRRLARWWWGTRPMPGQPVTKLHVPAAADLATLSADLLLSQPPRLLAADTTTTDRLAEHMDERTHATLREAAEIAAALGGAWLRVNWDRELSNRPWLDLVHPDAAVGQWRHGHLTAVTFFRTVAIEDKAVIRHLEEHTPGQISHGLYVGDRTALGVRVPLSEHPATAPLAKHLTSGDTIETGIKPLITAAYIPNMRPARIWRHTPAAAMLGRPDIEGLEPFLDALDERWSDWMREVRLAKARLLVPHSFLESAGRGKGATFDADAELLTPMNMGPAPDAAALQLIQPSIRVTELSATTEALLAQIVRSAGYSAQSFGGSEGSELTATEVNTRNSRSALTRRKKISYWAPGLAAIAESLLAIDRDVFGAAVTPARPRVEFPPVADPDALQVAQSLNMLRSARAASTRTLVSTLHPDWDDAAIAAEAALIDQTPTDPVPPGAEPLPQPQEGA</sequence>
<accession>A0A6H9YXG6</accession>
<evidence type="ECO:0000313" key="3">
    <source>
        <dbReference type="Proteomes" id="UP000468735"/>
    </source>
</evidence>
<proteinExistence type="predicted"/>
<evidence type="ECO:0008006" key="4">
    <source>
        <dbReference type="Google" id="ProtNLM"/>
    </source>
</evidence>
<dbReference type="RefSeq" id="WP_151565240.1">
    <property type="nucleotide sequence ID" value="NZ_WBMT01000015.1"/>
</dbReference>
<organism evidence="2 3">
    <name type="scientific">Actinomadura rudentiformis</name>
    <dbReference type="NCBI Taxonomy" id="359158"/>
    <lineage>
        <taxon>Bacteria</taxon>
        <taxon>Bacillati</taxon>
        <taxon>Actinomycetota</taxon>
        <taxon>Actinomycetes</taxon>
        <taxon>Streptosporangiales</taxon>
        <taxon>Thermomonosporaceae</taxon>
        <taxon>Actinomadura</taxon>
    </lineage>
</organism>
<gene>
    <name evidence="2" type="ORF">F8566_30230</name>
</gene>
<reference evidence="2 3" key="1">
    <citation type="submission" date="2019-09" db="EMBL/GenBank/DDBJ databases">
        <title>Actinomadura physcomitrii sp. nov., a novel actinomycete isolated from moss [Physcomitrium sphaericum (Ludw) Fuernr].</title>
        <authorList>
            <person name="Zhuang X."/>
            <person name="Liu C."/>
        </authorList>
    </citation>
    <scope>NUCLEOTIDE SEQUENCE [LARGE SCALE GENOMIC DNA]</scope>
    <source>
        <strain evidence="2 3">HMC1</strain>
    </source>
</reference>
<dbReference type="OrthoDB" id="3268708at2"/>